<evidence type="ECO:0000256" key="5">
    <source>
        <dbReference type="ARBA" id="ARBA00022691"/>
    </source>
</evidence>
<feature type="domain" description="Pre-SET" evidence="9">
    <location>
        <begin position="59"/>
        <end position="118"/>
    </location>
</feature>
<dbReference type="RefSeq" id="XP_013782805.1">
    <property type="nucleotide sequence ID" value="XM_013927351.2"/>
</dbReference>
<reference evidence="12" key="1">
    <citation type="submission" date="2025-08" db="UniProtKB">
        <authorList>
            <consortium name="RefSeq"/>
        </authorList>
    </citation>
    <scope>IDENTIFICATION</scope>
    <source>
        <tissue evidence="12">Muscle</tissue>
    </source>
</reference>
<evidence type="ECO:0000256" key="3">
    <source>
        <dbReference type="ARBA" id="ARBA00022603"/>
    </source>
</evidence>
<dbReference type="GeneID" id="106467041"/>
<dbReference type="InterPro" id="IPR046341">
    <property type="entry name" value="SET_dom_sf"/>
</dbReference>
<keyword evidence="7" id="KW-0862">Zinc</keyword>
<dbReference type="PANTHER" id="PTHR46223">
    <property type="entry name" value="HISTONE-LYSINE N-METHYLTRANSFERASE SUV39H"/>
    <property type="match status" value="1"/>
</dbReference>
<keyword evidence="4" id="KW-0808">Transferase</keyword>
<keyword evidence="2" id="KW-0158">Chromosome</keyword>
<dbReference type="InterPro" id="IPR050973">
    <property type="entry name" value="H3K9_Histone-Lys_N-MTase"/>
</dbReference>
<dbReference type="SUPFAM" id="SSF82199">
    <property type="entry name" value="SET domain"/>
    <property type="match status" value="1"/>
</dbReference>
<protein>
    <submittedName>
        <fullName evidence="12">Histone-lysine N-methyltransferase SETMAR-like isoform X1</fullName>
    </submittedName>
</protein>
<comment type="subcellular location">
    <subcellularLocation>
        <location evidence="1">Chromosome</location>
    </subcellularLocation>
</comment>
<evidence type="ECO:0000256" key="1">
    <source>
        <dbReference type="ARBA" id="ARBA00004286"/>
    </source>
</evidence>
<keyword evidence="6" id="KW-0479">Metal-binding</keyword>
<evidence type="ECO:0000256" key="2">
    <source>
        <dbReference type="ARBA" id="ARBA00022454"/>
    </source>
</evidence>
<dbReference type="Proteomes" id="UP000694941">
    <property type="component" value="Unplaced"/>
</dbReference>
<evidence type="ECO:0000259" key="10">
    <source>
        <dbReference type="PROSITE" id="PS50868"/>
    </source>
</evidence>
<dbReference type="InterPro" id="IPR007728">
    <property type="entry name" value="Pre-SET_dom"/>
</dbReference>
<keyword evidence="5" id="KW-0949">S-adenosyl-L-methionine</keyword>
<dbReference type="Pfam" id="PF05033">
    <property type="entry name" value="Pre-SET"/>
    <property type="match status" value="1"/>
</dbReference>
<evidence type="ECO:0000313" key="12">
    <source>
        <dbReference type="RefSeq" id="XP_013782805.1"/>
    </source>
</evidence>
<keyword evidence="11" id="KW-1185">Reference proteome</keyword>
<evidence type="ECO:0000259" key="8">
    <source>
        <dbReference type="PROSITE" id="PS50280"/>
    </source>
</evidence>
<feature type="domain" description="SET" evidence="8">
    <location>
        <begin position="121"/>
        <end position="245"/>
    </location>
</feature>
<evidence type="ECO:0000256" key="6">
    <source>
        <dbReference type="ARBA" id="ARBA00022723"/>
    </source>
</evidence>
<feature type="domain" description="Post-SET" evidence="10">
    <location>
        <begin position="264"/>
        <end position="280"/>
    </location>
</feature>
<dbReference type="PANTHER" id="PTHR46223:SF3">
    <property type="entry name" value="HISTONE-LYSINE N-METHYLTRANSFERASE SET-23"/>
    <property type="match status" value="1"/>
</dbReference>
<keyword evidence="3" id="KW-0489">Methyltransferase</keyword>
<name>A0ABM1BIR6_LIMPO</name>
<evidence type="ECO:0000259" key="9">
    <source>
        <dbReference type="PROSITE" id="PS50867"/>
    </source>
</evidence>
<dbReference type="InterPro" id="IPR003616">
    <property type="entry name" value="Post-SET_dom"/>
</dbReference>
<dbReference type="PROSITE" id="PS50280">
    <property type="entry name" value="SET"/>
    <property type="match status" value="1"/>
</dbReference>
<evidence type="ECO:0000313" key="11">
    <source>
        <dbReference type="Proteomes" id="UP000694941"/>
    </source>
</evidence>
<proteinExistence type="predicted"/>
<sequence length="287" mass="32396">MSEEKRWPLSVRDISNGKENNPVSFVNELDDEQLPIFTYTAQNVAGEGAADEDFTTTYEGCACKSTKCDSTCPCITRFGENYSAEGTLLLTCHKKPVVECNLLCTCPLNCTNRVVQKGLQYGLQVFKTREKGFGVRTLHFVPKSHFVCEYAGEVISLEEAKKRIPTIMSMDCNYIFVLKEHVKKGEILHTVIDPTYTGNVGRFINHSCSPNLLMVPVRTHCVLPQLCLFSSRDIYPMEELCYNYSSSNLEGQQCIRESRDLIINRKPCYCNSSTCEAVLPTDPFLFN</sequence>
<dbReference type="PROSITE" id="PS50868">
    <property type="entry name" value="POST_SET"/>
    <property type="match status" value="1"/>
</dbReference>
<dbReference type="Pfam" id="PF00856">
    <property type="entry name" value="SET"/>
    <property type="match status" value="1"/>
</dbReference>
<evidence type="ECO:0000256" key="4">
    <source>
        <dbReference type="ARBA" id="ARBA00022679"/>
    </source>
</evidence>
<dbReference type="SMART" id="SM00468">
    <property type="entry name" value="PreSET"/>
    <property type="match status" value="1"/>
</dbReference>
<dbReference type="Gene3D" id="2.170.270.10">
    <property type="entry name" value="SET domain"/>
    <property type="match status" value="1"/>
</dbReference>
<organism evidence="11 12">
    <name type="scientific">Limulus polyphemus</name>
    <name type="common">Atlantic horseshoe crab</name>
    <dbReference type="NCBI Taxonomy" id="6850"/>
    <lineage>
        <taxon>Eukaryota</taxon>
        <taxon>Metazoa</taxon>
        <taxon>Ecdysozoa</taxon>
        <taxon>Arthropoda</taxon>
        <taxon>Chelicerata</taxon>
        <taxon>Merostomata</taxon>
        <taxon>Xiphosura</taxon>
        <taxon>Limulidae</taxon>
        <taxon>Limulus</taxon>
    </lineage>
</organism>
<evidence type="ECO:0000256" key="7">
    <source>
        <dbReference type="ARBA" id="ARBA00022833"/>
    </source>
</evidence>
<dbReference type="SMART" id="SM00317">
    <property type="entry name" value="SET"/>
    <property type="match status" value="1"/>
</dbReference>
<dbReference type="InterPro" id="IPR001214">
    <property type="entry name" value="SET_dom"/>
</dbReference>
<gene>
    <name evidence="12" type="primary">LOC106467041</name>
</gene>
<dbReference type="PROSITE" id="PS50867">
    <property type="entry name" value="PRE_SET"/>
    <property type="match status" value="1"/>
</dbReference>
<accession>A0ABM1BIR6</accession>